<protein>
    <recommendedName>
        <fullName evidence="4">Terminase small subunit</fullName>
    </recommendedName>
</protein>
<gene>
    <name evidence="2" type="ORF">N0D28_03650</name>
</gene>
<proteinExistence type="predicted"/>
<evidence type="ECO:0000313" key="3">
    <source>
        <dbReference type="Proteomes" id="UP001060261"/>
    </source>
</evidence>
<accession>A0ABY5YKY8</accession>
<feature type="region of interest" description="Disordered" evidence="1">
    <location>
        <begin position="1"/>
        <end position="31"/>
    </location>
</feature>
<organism evidence="2 3">
    <name type="scientific">Deinococcus rubellus</name>
    <dbReference type="NCBI Taxonomy" id="1889240"/>
    <lineage>
        <taxon>Bacteria</taxon>
        <taxon>Thermotogati</taxon>
        <taxon>Deinococcota</taxon>
        <taxon>Deinococci</taxon>
        <taxon>Deinococcales</taxon>
        <taxon>Deinococcaceae</taxon>
        <taxon>Deinococcus</taxon>
    </lineage>
</organism>
<dbReference type="EMBL" id="CP104213">
    <property type="protein sequence ID" value="UWX64767.1"/>
    <property type="molecule type" value="Genomic_DNA"/>
</dbReference>
<feature type="region of interest" description="Disordered" evidence="1">
    <location>
        <begin position="46"/>
        <end position="65"/>
    </location>
</feature>
<evidence type="ECO:0008006" key="4">
    <source>
        <dbReference type="Google" id="ProtNLM"/>
    </source>
</evidence>
<sequence length="187" mass="21086">MTDPKPKKESRRRSRAKRESNPTQGPPKYDWAAIRRAYIRGEDSVTLDSLGHDAGAPKPGTIKNRAAREDWTDLRAQFREQVVIKTREIDLDLKAEVRGRHAKVGKALITLGVRGLAHQQPEKLEPVDVVRLLKIGTDIERKALGMEEVNVRVGRIKNPDDLDKLSEAELWQIAGVLPPEEGDDDEF</sequence>
<keyword evidence="3" id="KW-1185">Reference proteome</keyword>
<dbReference type="RefSeq" id="WP_260561028.1">
    <property type="nucleotide sequence ID" value="NZ_BAABEC010000009.1"/>
</dbReference>
<evidence type="ECO:0000256" key="1">
    <source>
        <dbReference type="SAM" id="MobiDB-lite"/>
    </source>
</evidence>
<reference evidence="2" key="1">
    <citation type="submission" date="2022-09" db="EMBL/GenBank/DDBJ databases">
        <title>genome sequence of Deinococcus rubellus.</title>
        <authorList>
            <person name="Srinivasan S."/>
        </authorList>
    </citation>
    <scope>NUCLEOTIDE SEQUENCE</scope>
    <source>
        <strain evidence="2">Ant6</strain>
    </source>
</reference>
<name>A0ABY5YKY8_9DEIO</name>
<dbReference type="Proteomes" id="UP001060261">
    <property type="component" value="Chromosome"/>
</dbReference>
<evidence type="ECO:0000313" key="2">
    <source>
        <dbReference type="EMBL" id="UWX64767.1"/>
    </source>
</evidence>